<evidence type="ECO:0000256" key="17">
    <source>
        <dbReference type="SAM" id="MobiDB-lite"/>
    </source>
</evidence>
<keyword evidence="10" id="KW-0479">Metal-binding</keyword>
<dbReference type="InterPro" id="IPR016192">
    <property type="entry name" value="APOBEC/CMP_deaminase_Zn-bd"/>
</dbReference>
<keyword evidence="20" id="KW-1185">Reference proteome</keyword>
<sequence length="432" mass="43479">MEIPAQDAAHMARAVELAGHGHGTTSPNPVVGCVVLDAAGQVVGEGFHAYAGGPHAEVVALARAGERARGGTAYVTLEPCDHTGRTGPCSLALLEAGVARVVIAVPDPSLKAAGGAARLRSHGVAVTSGVLGGAAERVNEEWLTYARLGRSHVTWKFAATLDGRSAAEDGTSRWITSPEARADVHRMRAASDAIVAGIGTILTDDPHLTARPTPSERAHDGPASEGRRGDPAGGGQAAGGVTEGRFGGSAGDVAGGGVVEGRFGGSPGGSAGRGEVAGGSPEGGRRVPLRVVVDTEGRTPQSARVLDDQAPTLVAVADDAATGLKADLLRLPRHGAGLDLRALLAELAAREIVSVFLEGGPTLAGSFVGRGLTDRVVAYLAPALLGSGPAALGAAGVRTIGGIHRLAFDDLSLIGPDVRLIARPPTQPGREK</sequence>
<dbReference type="InterPro" id="IPR002125">
    <property type="entry name" value="CMP_dCMP_dom"/>
</dbReference>
<evidence type="ECO:0000256" key="2">
    <source>
        <dbReference type="ARBA" id="ARBA00004882"/>
    </source>
</evidence>
<comment type="pathway">
    <text evidence="3">Cofactor biosynthesis; riboflavin biosynthesis; 5-amino-6-(D-ribitylamino)uracil from GTP: step 3/4.</text>
</comment>
<dbReference type="CDD" id="cd01284">
    <property type="entry name" value="Riboflavin_deaminase-reductase"/>
    <property type="match status" value="1"/>
</dbReference>
<comment type="pathway">
    <text evidence="2">Cofactor biosynthesis; riboflavin biosynthesis; 5-amino-6-(D-ribitylamino)uracil from GTP: step 2/4.</text>
</comment>
<feature type="compositionally biased region" description="Basic and acidic residues" evidence="17">
    <location>
        <begin position="204"/>
        <end position="230"/>
    </location>
</feature>
<dbReference type="EC" id="1.1.1.193" evidence="7"/>
<organism evidence="19 20">
    <name type="scientific">Nonomuraea solani</name>
    <dbReference type="NCBI Taxonomy" id="1144553"/>
    <lineage>
        <taxon>Bacteria</taxon>
        <taxon>Bacillati</taxon>
        <taxon>Actinomycetota</taxon>
        <taxon>Actinomycetes</taxon>
        <taxon>Streptosporangiales</taxon>
        <taxon>Streptosporangiaceae</taxon>
        <taxon>Nonomuraea</taxon>
    </lineage>
</organism>
<evidence type="ECO:0000256" key="7">
    <source>
        <dbReference type="ARBA" id="ARBA00013173"/>
    </source>
</evidence>
<dbReference type="NCBIfam" id="TIGR00227">
    <property type="entry name" value="ribD_Cterm"/>
    <property type="match status" value="1"/>
</dbReference>
<dbReference type="PROSITE" id="PS00903">
    <property type="entry name" value="CYT_DCMP_DEAMINASES_1"/>
    <property type="match status" value="1"/>
</dbReference>
<evidence type="ECO:0000256" key="6">
    <source>
        <dbReference type="ARBA" id="ARBA00012766"/>
    </source>
</evidence>
<evidence type="ECO:0000256" key="4">
    <source>
        <dbReference type="ARBA" id="ARBA00005259"/>
    </source>
</evidence>
<comment type="similarity">
    <text evidence="4">In the N-terminal section; belongs to the cytidine and deoxycytidylate deaminase family.</text>
</comment>
<reference evidence="19 20" key="1">
    <citation type="submission" date="2016-10" db="EMBL/GenBank/DDBJ databases">
        <authorList>
            <person name="de Groot N.N."/>
        </authorList>
    </citation>
    <scope>NUCLEOTIDE SEQUENCE [LARGE SCALE GENOMIC DNA]</scope>
    <source>
        <strain evidence="19 20">CGMCC 4.7037</strain>
    </source>
</reference>
<protein>
    <recommendedName>
        <fullName evidence="8">Riboflavin biosynthesis protein RibD</fullName>
        <ecNumber evidence="7">1.1.1.193</ecNumber>
        <ecNumber evidence="6">3.5.4.26</ecNumber>
    </recommendedName>
</protein>
<evidence type="ECO:0000256" key="10">
    <source>
        <dbReference type="ARBA" id="ARBA00022723"/>
    </source>
</evidence>
<evidence type="ECO:0000256" key="14">
    <source>
        <dbReference type="ARBA" id="ARBA00023268"/>
    </source>
</evidence>
<dbReference type="Gene3D" id="3.40.140.10">
    <property type="entry name" value="Cytidine Deaminase, domain 2"/>
    <property type="match status" value="1"/>
</dbReference>
<gene>
    <name evidence="19" type="ORF">SAMN05444920_105308</name>
</gene>
<evidence type="ECO:0000259" key="18">
    <source>
        <dbReference type="PROSITE" id="PS51747"/>
    </source>
</evidence>
<evidence type="ECO:0000256" key="9">
    <source>
        <dbReference type="ARBA" id="ARBA00022619"/>
    </source>
</evidence>
<dbReference type="GO" id="GO:0050661">
    <property type="term" value="F:NADP binding"/>
    <property type="evidence" value="ECO:0007669"/>
    <property type="project" value="InterPro"/>
</dbReference>
<dbReference type="PANTHER" id="PTHR38011:SF7">
    <property type="entry name" value="2,5-DIAMINO-6-RIBOSYLAMINO-4(3H)-PYRIMIDINONE 5'-PHOSPHATE REDUCTASE"/>
    <property type="match status" value="1"/>
</dbReference>
<comment type="catalytic activity">
    <reaction evidence="15">
        <text>5-amino-6-(5-phospho-D-ribitylamino)uracil + NADP(+) = 5-amino-6-(5-phospho-D-ribosylamino)uracil + NADPH + H(+)</text>
        <dbReference type="Rhea" id="RHEA:17845"/>
        <dbReference type="ChEBI" id="CHEBI:15378"/>
        <dbReference type="ChEBI" id="CHEBI:57783"/>
        <dbReference type="ChEBI" id="CHEBI:58349"/>
        <dbReference type="ChEBI" id="CHEBI:58421"/>
        <dbReference type="ChEBI" id="CHEBI:58453"/>
        <dbReference type="EC" id="1.1.1.193"/>
    </reaction>
</comment>
<dbReference type="InterPro" id="IPR050765">
    <property type="entry name" value="Riboflavin_Biosynth_HTPR"/>
</dbReference>
<dbReference type="SUPFAM" id="SSF53597">
    <property type="entry name" value="Dihydrofolate reductase-like"/>
    <property type="match status" value="1"/>
</dbReference>
<dbReference type="RefSeq" id="WP_235030280.1">
    <property type="nucleotide sequence ID" value="NZ_FNVT01000005.1"/>
</dbReference>
<dbReference type="Pfam" id="PF01872">
    <property type="entry name" value="RibD_C"/>
    <property type="match status" value="1"/>
</dbReference>
<feature type="region of interest" description="Disordered" evidence="17">
    <location>
        <begin position="204"/>
        <end position="286"/>
    </location>
</feature>
<dbReference type="GO" id="GO:0008703">
    <property type="term" value="F:5-amino-6-(5-phosphoribosylamino)uracil reductase activity"/>
    <property type="evidence" value="ECO:0007669"/>
    <property type="project" value="UniProtKB-EC"/>
</dbReference>
<dbReference type="UniPathway" id="UPA00275">
    <property type="reaction ID" value="UER00401"/>
</dbReference>
<evidence type="ECO:0000313" key="19">
    <source>
        <dbReference type="EMBL" id="SEG84075.1"/>
    </source>
</evidence>
<dbReference type="GO" id="GO:0009231">
    <property type="term" value="P:riboflavin biosynthetic process"/>
    <property type="evidence" value="ECO:0007669"/>
    <property type="project" value="UniProtKB-UniPathway"/>
</dbReference>
<keyword evidence="11" id="KW-0862">Zinc</keyword>
<comment type="similarity">
    <text evidence="5">In the C-terminal section; belongs to the HTP reductase family.</text>
</comment>
<accession>A0A1H6DHC3</accession>
<dbReference type="InterPro" id="IPR002734">
    <property type="entry name" value="RibDG_C"/>
</dbReference>
<dbReference type="InterPro" id="IPR016193">
    <property type="entry name" value="Cytidine_deaminase-like"/>
</dbReference>
<evidence type="ECO:0000256" key="8">
    <source>
        <dbReference type="ARBA" id="ARBA00019930"/>
    </source>
</evidence>
<dbReference type="InterPro" id="IPR011549">
    <property type="entry name" value="RibD_C"/>
</dbReference>
<dbReference type="EMBL" id="FNVT01000005">
    <property type="protein sequence ID" value="SEG84075.1"/>
    <property type="molecule type" value="Genomic_DNA"/>
</dbReference>
<dbReference type="PANTHER" id="PTHR38011">
    <property type="entry name" value="DIHYDROFOLATE REDUCTASE FAMILY PROTEIN (AFU_ORTHOLOGUE AFUA_8G06820)"/>
    <property type="match status" value="1"/>
</dbReference>
<dbReference type="SUPFAM" id="SSF53927">
    <property type="entry name" value="Cytidine deaminase-like"/>
    <property type="match status" value="1"/>
</dbReference>
<dbReference type="AlphaFoldDB" id="A0A1H6DHC3"/>
<comment type="catalytic activity">
    <reaction evidence="16">
        <text>2,5-diamino-6-hydroxy-4-(5-phosphoribosylamino)-pyrimidine + H2O + H(+) = 5-amino-6-(5-phospho-D-ribosylamino)uracil + NH4(+)</text>
        <dbReference type="Rhea" id="RHEA:21868"/>
        <dbReference type="ChEBI" id="CHEBI:15377"/>
        <dbReference type="ChEBI" id="CHEBI:15378"/>
        <dbReference type="ChEBI" id="CHEBI:28938"/>
        <dbReference type="ChEBI" id="CHEBI:58453"/>
        <dbReference type="ChEBI" id="CHEBI:58614"/>
        <dbReference type="EC" id="3.5.4.26"/>
    </reaction>
</comment>
<evidence type="ECO:0000256" key="1">
    <source>
        <dbReference type="ARBA" id="ARBA00002151"/>
    </source>
</evidence>
<dbReference type="Gene3D" id="3.40.430.10">
    <property type="entry name" value="Dihydrofolate Reductase, subunit A"/>
    <property type="match status" value="1"/>
</dbReference>
<feature type="compositionally biased region" description="Gly residues" evidence="17">
    <location>
        <begin position="231"/>
        <end position="282"/>
    </location>
</feature>
<dbReference type="GO" id="GO:0008270">
    <property type="term" value="F:zinc ion binding"/>
    <property type="evidence" value="ECO:0007669"/>
    <property type="project" value="InterPro"/>
</dbReference>
<feature type="domain" description="CMP/dCMP-type deaminase" evidence="18">
    <location>
        <begin position="5"/>
        <end position="127"/>
    </location>
</feature>
<dbReference type="GO" id="GO:0008835">
    <property type="term" value="F:diaminohydroxyphosphoribosylaminopyrimidine deaminase activity"/>
    <property type="evidence" value="ECO:0007669"/>
    <property type="project" value="UniProtKB-EC"/>
</dbReference>
<evidence type="ECO:0000256" key="13">
    <source>
        <dbReference type="ARBA" id="ARBA00023002"/>
    </source>
</evidence>
<evidence type="ECO:0000256" key="16">
    <source>
        <dbReference type="ARBA" id="ARBA00049886"/>
    </source>
</evidence>
<dbReference type="Pfam" id="PF00383">
    <property type="entry name" value="dCMP_cyt_deam_1"/>
    <property type="match status" value="1"/>
</dbReference>
<keyword evidence="9" id="KW-0686">Riboflavin biosynthesis</keyword>
<evidence type="ECO:0000256" key="15">
    <source>
        <dbReference type="ARBA" id="ARBA00049861"/>
    </source>
</evidence>
<dbReference type="NCBIfam" id="TIGR00326">
    <property type="entry name" value="eubact_ribD"/>
    <property type="match status" value="1"/>
</dbReference>
<dbReference type="InterPro" id="IPR024072">
    <property type="entry name" value="DHFR-like_dom_sf"/>
</dbReference>
<dbReference type="Proteomes" id="UP000236732">
    <property type="component" value="Unassembled WGS sequence"/>
</dbReference>
<keyword evidence="14" id="KW-0511">Multifunctional enzyme</keyword>
<dbReference type="InterPro" id="IPR004794">
    <property type="entry name" value="Eubact_RibD"/>
</dbReference>
<name>A0A1H6DHC3_9ACTN</name>
<evidence type="ECO:0000313" key="20">
    <source>
        <dbReference type="Proteomes" id="UP000236732"/>
    </source>
</evidence>
<dbReference type="EC" id="3.5.4.26" evidence="6"/>
<proteinExistence type="inferred from homology"/>
<keyword evidence="12" id="KW-0521">NADP</keyword>
<evidence type="ECO:0000256" key="3">
    <source>
        <dbReference type="ARBA" id="ARBA00004910"/>
    </source>
</evidence>
<evidence type="ECO:0000256" key="12">
    <source>
        <dbReference type="ARBA" id="ARBA00022857"/>
    </source>
</evidence>
<evidence type="ECO:0000256" key="5">
    <source>
        <dbReference type="ARBA" id="ARBA00007417"/>
    </source>
</evidence>
<comment type="function">
    <text evidence="1">Converts 2,5-diamino-6-(ribosylamino)-4(3h)-pyrimidinone 5'-phosphate into 5-amino-6-(ribosylamino)-2,4(1h,3h)-pyrimidinedione 5'-phosphate.</text>
</comment>
<keyword evidence="13" id="KW-0560">Oxidoreductase</keyword>
<dbReference type="PROSITE" id="PS51747">
    <property type="entry name" value="CYT_DCMP_DEAMINASES_2"/>
    <property type="match status" value="1"/>
</dbReference>
<evidence type="ECO:0000256" key="11">
    <source>
        <dbReference type="ARBA" id="ARBA00022833"/>
    </source>
</evidence>